<keyword evidence="6" id="KW-1185">Reference proteome</keyword>
<keyword evidence="2" id="KW-0863">Zinc-finger</keyword>
<keyword evidence="3" id="KW-0862">Zinc</keyword>
<reference evidence="5 6" key="1">
    <citation type="submission" date="2021-02" db="EMBL/GenBank/DDBJ databases">
        <title>Cotonvirus japonicus, which uses Golgi apparatus of host cells for its virion factory, phylogenetically links tailed tupanvirus and icosahedral mimivirus.</title>
        <authorList>
            <person name="Takahashi H."/>
            <person name="Fukaya S."/>
            <person name="Song C."/>
            <person name="Murata K."/>
            <person name="Takemura M."/>
        </authorList>
    </citation>
    <scope>NUCLEOTIDE SEQUENCE [LARGE SCALE GENOMIC DNA]</scope>
</reference>
<name>A0ABM7NSU8_9VIRU</name>
<sequence length="372" mass="43806">MTIIAIIKKNKCNFPEMEKYVVPLLYTNHTDTLRKQLKTSLNNYIWDSIKSHVEFIETNDAMTDICNNLTQDFPDKNPDDFFYHTECSYSFPKKCLEIVFCQPTWKEYESNSHNINNVACLHSLKHTVIENNCVVISNTYDLSSNSNVVLSDVTSEDIIRVIKRRYFFSASIIQNNNIIKYYYQNPAVLISKIFNLNQDNTVEKLSVAHFGYNLTFYCCQDKSLYINEIATRINGLYQLHGDVIILNELEENVYANLSVHEIRRLNVLSYGRLYDRKLRENEIHEEKHVKLNDKGEETEETKTPYWSKYIIVNNRMAKWQMEKNKCIECQKGIKTPVICEKCFRVKFCSKQCQKIFDAYHTDECINPKSMIQ</sequence>
<protein>
    <submittedName>
        <fullName evidence="5">Zinc finger domain-containing protein</fullName>
    </submittedName>
</protein>
<evidence type="ECO:0000313" key="6">
    <source>
        <dbReference type="Proteomes" id="UP001321479"/>
    </source>
</evidence>
<dbReference type="PROSITE" id="PS01360">
    <property type="entry name" value="ZF_MYND_1"/>
    <property type="match status" value="1"/>
</dbReference>
<organism evidence="5 6">
    <name type="scientific">Cotonvirus japonicus</name>
    <dbReference type="NCBI Taxonomy" id="2811091"/>
    <lineage>
        <taxon>Viruses</taxon>
        <taxon>Varidnaviria</taxon>
        <taxon>Bamfordvirae</taxon>
        <taxon>Nucleocytoviricota</taxon>
        <taxon>Megaviricetes</taxon>
        <taxon>Imitervirales</taxon>
        <taxon>Mimiviridae</taxon>
        <taxon>Megamimivirinae</taxon>
        <taxon>Cotonvirus</taxon>
        <taxon>Cotonvirus japonicum</taxon>
    </lineage>
</organism>
<evidence type="ECO:0000256" key="2">
    <source>
        <dbReference type="ARBA" id="ARBA00022771"/>
    </source>
</evidence>
<dbReference type="PROSITE" id="PS50865">
    <property type="entry name" value="ZF_MYND_2"/>
    <property type="match status" value="1"/>
</dbReference>
<dbReference type="RefSeq" id="YP_010841858.1">
    <property type="nucleotide sequence ID" value="NC_079139.1"/>
</dbReference>
<accession>A0ABM7NSU8</accession>
<dbReference type="Pfam" id="PF01753">
    <property type="entry name" value="zf-MYND"/>
    <property type="match status" value="1"/>
</dbReference>
<evidence type="ECO:0000313" key="5">
    <source>
        <dbReference type="EMBL" id="BCS83250.1"/>
    </source>
</evidence>
<evidence type="ECO:0000256" key="3">
    <source>
        <dbReference type="ARBA" id="ARBA00022833"/>
    </source>
</evidence>
<proteinExistence type="predicted"/>
<dbReference type="Proteomes" id="UP001321479">
    <property type="component" value="Segment"/>
</dbReference>
<dbReference type="SUPFAM" id="SSF144232">
    <property type="entry name" value="HIT/MYND zinc finger-like"/>
    <property type="match status" value="1"/>
</dbReference>
<dbReference type="InterPro" id="IPR002893">
    <property type="entry name" value="Znf_MYND"/>
</dbReference>
<feature type="domain" description="MYND-type" evidence="4">
    <location>
        <begin position="326"/>
        <end position="364"/>
    </location>
</feature>
<dbReference type="EMBL" id="AP024483">
    <property type="protein sequence ID" value="BCS83250.1"/>
    <property type="molecule type" value="Genomic_DNA"/>
</dbReference>
<evidence type="ECO:0000256" key="1">
    <source>
        <dbReference type="ARBA" id="ARBA00022723"/>
    </source>
</evidence>
<evidence type="ECO:0000259" key="4">
    <source>
        <dbReference type="PROSITE" id="PS50865"/>
    </source>
</evidence>
<dbReference type="GeneID" id="80558455"/>
<keyword evidence="1" id="KW-0479">Metal-binding</keyword>